<evidence type="ECO:0000313" key="13">
    <source>
        <dbReference type="EMBL" id="AGX86365.1"/>
    </source>
</evidence>
<dbReference type="SMART" id="SM00028">
    <property type="entry name" value="TPR"/>
    <property type="match status" value="6"/>
</dbReference>
<reference evidence="13 14" key="1">
    <citation type="journal article" date="2013" name="Genome Biol.">
        <title>Genomic analysis reveals key aspects of prokaryotic symbiosis in the phototrophic consortium "Chlorochromatium aggregatum".</title>
        <authorList>
            <person name="Liu Z."/>
            <person name="Muller J."/>
            <person name="Li T."/>
            <person name="Alvey R.M."/>
            <person name="Vogl K."/>
            <person name="Frigaard N.U."/>
            <person name="Rockwell N.C."/>
            <person name="Boyd E.S."/>
            <person name="Tomsho L.P."/>
            <person name="Schuster S.C."/>
            <person name="Henke P."/>
            <person name="Rohde M."/>
            <person name="Overmann J."/>
            <person name="Bryant D.A."/>
        </authorList>
    </citation>
    <scope>NUCLEOTIDE SEQUENCE [LARGE SCALE GENOMIC DNA]</scope>
    <source>
        <strain evidence="13">CR</strain>
    </source>
</reference>
<dbReference type="InterPro" id="IPR024983">
    <property type="entry name" value="CHAT_dom"/>
</dbReference>
<dbReference type="EMBL" id="CP004885">
    <property type="protein sequence ID" value="AGX86365.1"/>
    <property type="molecule type" value="Genomic_DNA"/>
</dbReference>
<keyword evidence="3" id="KW-0963">Cytoplasm</keyword>
<evidence type="ECO:0000313" key="14">
    <source>
        <dbReference type="Proteomes" id="UP000017184"/>
    </source>
</evidence>
<dbReference type="RefSeq" id="WP_022771188.1">
    <property type="nucleotide sequence ID" value="NC_022576.1"/>
</dbReference>
<dbReference type="GO" id="GO:0005737">
    <property type="term" value="C:cytoplasm"/>
    <property type="evidence" value="ECO:0007669"/>
    <property type="project" value="TreeGrafter"/>
</dbReference>
<dbReference type="Pfam" id="PF13374">
    <property type="entry name" value="TPR_10"/>
    <property type="match status" value="1"/>
</dbReference>
<evidence type="ECO:0000259" key="12">
    <source>
        <dbReference type="Pfam" id="PF12770"/>
    </source>
</evidence>
<dbReference type="OrthoDB" id="8560958at2"/>
<keyword evidence="8" id="KW-0505">Motor protein</keyword>
<evidence type="ECO:0000256" key="4">
    <source>
        <dbReference type="ARBA" id="ARBA00022701"/>
    </source>
</evidence>
<keyword evidence="6 10" id="KW-0802">TPR repeat</keyword>
<evidence type="ECO:0000256" key="11">
    <source>
        <dbReference type="SAM" id="SignalP"/>
    </source>
</evidence>
<evidence type="ECO:0000256" key="7">
    <source>
        <dbReference type="ARBA" id="ARBA00023054"/>
    </source>
</evidence>
<dbReference type="HOGENOM" id="CLU_002404_0_0_4"/>
<dbReference type="GO" id="GO:0005871">
    <property type="term" value="C:kinesin complex"/>
    <property type="evidence" value="ECO:0007669"/>
    <property type="project" value="InterPro"/>
</dbReference>
<keyword evidence="9" id="KW-0206">Cytoskeleton</keyword>
<gene>
    <name evidence="13" type="ORF">Cenrod_0238</name>
</gene>
<dbReference type="Proteomes" id="UP000017184">
    <property type="component" value="Chromosome"/>
</dbReference>
<organism evidence="13 14">
    <name type="scientific">Candidatus Symbiobacter mobilis CR</name>
    <dbReference type="NCBI Taxonomy" id="946483"/>
    <lineage>
        <taxon>Bacteria</taxon>
        <taxon>Pseudomonadati</taxon>
        <taxon>Pseudomonadota</taxon>
        <taxon>Betaproteobacteria</taxon>
        <taxon>Burkholderiales</taxon>
        <taxon>Comamonadaceae</taxon>
    </lineage>
</organism>
<dbReference type="AlphaFoldDB" id="U5N540"/>
<dbReference type="PROSITE" id="PS50005">
    <property type="entry name" value="TPR"/>
    <property type="match status" value="1"/>
</dbReference>
<comment type="similarity">
    <text evidence="2">Belongs to the kinesin light chain family.</text>
</comment>
<evidence type="ECO:0000256" key="2">
    <source>
        <dbReference type="ARBA" id="ARBA00009622"/>
    </source>
</evidence>
<evidence type="ECO:0000256" key="5">
    <source>
        <dbReference type="ARBA" id="ARBA00022737"/>
    </source>
</evidence>
<dbReference type="STRING" id="946483.Cenrod_0238"/>
<evidence type="ECO:0000256" key="1">
    <source>
        <dbReference type="ARBA" id="ARBA00004245"/>
    </source>
</evidence>
<evidence type="ECO:0000256" key="8">
    <source>
        <dbReference type="ARBA" id="ARBA00023175"/>
    </source>
</evidence>
<feature type="signal peptide" evidence="11">
    <location>
        <begin position="1"/>
        <end position="22"/>
    </location>
</feature>
<accession>U5N540</accession>
<feature type="repeat" description="TPR" evidence="10">
    <location>
        <begin position="83"/>
        <end position="116"/>
    </location>
</feature>
<feature type="domain" description="CHAT" evidence="12">
    <location>
        <begin position="590"/>
        <end position="907"/>
    </location>
</feature>
<dbReference type="InterPro" id="IPR019734">
    <property type="entry name" value="TPR_rpt"/>
</dbReference>
<keyword evidence="4" id="KW-0493">Microtubule</keyword>
<dbReference type="Pfam" id="PF13424">
    <property type="entry name" value="TPR_12"/>
    <property type="match status" value="3"/>
</dbReference>
<dbReference type="eggNOG" id="COG0457">
    <property type="taxonomic scope" value="Bacteria"/>
</dbReference>
<name>U5N540_9BURK</name>
<keyword evidence="7" id="KW-0175">Coiled coil</keyword>
<dbReference type="eggNOG" id="COG4995">
    <property type="taxonomic scope" value="Bacteria"/>
</dbReference>
<dbReference type="GO" id="GO:0005874">
    <property type="term" value="C:microtubule"/>
    <property type="evidence" value="ECO:0007669"/>
    <property type="project" value="UniProtKB-KW"/>
</dbReference>
<keyword evidence="14" id="KW-1185">Reference proteome</keyword>
<keyword evidence="5" id="KW-0677">Repeat</keyword>
<evidence type="ECO:0000256" key="6">
    <source>
        <dbReference type="ARBA" id="ARBA00022803"/>
    </source>
</evidence>
<evidence type="ECO:0000256" key="3">
    <source>
        <dbReference type="ARBA" id="ARBA00022490"/>
    </source>
</evidence>
<comment type="subcellular location">
    <subcellularLocation>
        <location evidence="1">Cytoplasm</location>
        <location evidence="1">Cytoskeleton</location>
    </subcellularLocation>
</comment>
<keyword evidence="11" id="KW-0732">Signal</keyword>
<dbReference type="Pfam" id="PF12770">
    <property type="entry name" value="CHAT"/>
    <property type="match status" value="1"/>
</dbReference>
<feature type="chain" id="PRO_5004662813" evidence="11">
    <location>
        <begin position="23"/>
        <end position="909"/>
    </location>
</feature>
<dbReference type="PANTHER" id="PTHR45783:SF3">
    <property type="entry name" value="KINESIN LIGHT CHAIN"/>
    <property type="match status" value="1"/>
</dbReference>
<dbReference type="PRINTS" id="PR00381">
    <property type="entry name" value="KINESINLIGHT"/>
</dbReference>
<dbReference type="GO" id="GO:0019894">
    <property type="term" value="F:kinesin binding"/>
    <property type="evidence" value="ECO:0007669"/>
    <property type="project" value="TreeGrafter"/>
</dbReference>
<dbReference type="KEGG" id="cbx:Cenrod_0238"/>
<evidence type="ECO:0000256" key="9">
    <source>
        <dbReference type="ARBA" id="ARBA00023212"/>
    </source>
</evidence>
<protein>
    <submittedName>
        <fullName evidence="13">TPR repeat protein</fullName>
    </submittedName>
</protein>
<sequence>MKTLTLTGLLFSLCLQLPQAQAQTPEASQSPTAEASSQAEIDRLNSEVIKLYQAGQYAAALIPAQRALAISEKANGPEHPSTSTSLNNLAGLYESMGQYARAEPLYVRALAISEKANGPEHPSTGTSLNNLAGLYRSMGQYARAEPLYVRALAISEKANGPDHPSTGTILNNLAGLYRSMGQYARAEPLYVRALAISEKAEGPEHPSTGTRLNNLAGLYQSMGQYARAEPLYVRALAISEKAEGPDHPSTGTSLNNLAGLYRSMGQYARAEPLYVRALAISEKAEGPDHPSTGTSLNNLAGLYQSMGQPTQAEPLYRRAYRIAFKAGNPELLRHVQNNLSDLFKSQDKPDAAIFFGKQAVNTLQGLRANVAELGKDTLKSFDATIEGTYRSLAHLLIAQSRLVEAERVLELLKEQEQFQFVRRDATLASTSGRATLTAFEATQDKMLLQAGAPLAQLYSEFTELDNKKNRSAAEDSRRQSLQIQLDQAGEAFQQAFDRVLAALTTTRPDKVDEIKDAQGLQDILRELGERLGQPVVALYTVVDPESYSLILTTAEYRRAHTVPIKASALNEQIAAWRTTLKAPTLDPVPQARALLDVILPPAARAELQQAKAGTLMWHLDGVLRLLPLAALHDGEKYLVERYRLTTFTPASLGNLKDAPKTRWNALGLGVSEARTVEQRSFMALPAVARELDTVIRVPGGQGVMPGTRLLNPEFTWATMQDELKRKGKYPLIHVASHFNLEPGNDTMSYLLTGAGDPITLAQLVRQNNLFGGVDLLTLSACETGIGGGKDSNGREVDGLSFIAQRQGAKAVMATLWPVADASTALLMARFYQLRESDHLTKAEALRQAQLALLQGTGAKAGEQPNTTPEQRGAQLVPRQGTAAAFAFNPTAPYAHPYFWAPFILMGNWL</sequence>
<dbReference type="GO" id="GO:0007018">
    <property type="term" value="P:microtubule-based movement"/>
    <property type="evidence" value="ECO:0007669"/>
    <property type="project" value="TreeGrafter"/>
</dbReference>
<dbReference type="InterPro" id="IPR011990">
    <property type="entry name" value="TPR-like_helical_dom_sf"/>
</dbReference>
<proteinExistence type="inferred from homology"/>
<evidence type="ECO:0000256" key="10">
    <source>
        <dbReference type="PROSITE-ProRule" id="PRU00339"/>
    </source>
</evidence>
<dbReference type="Gene3D" id="1.25.40.10">
    <property type="entry name" value="Tetratricopeptide repeat domain"/>
    <property type="match status" value="2"/>
</dbReference>
<dbReference type="InterPro" id="IPR002151">
    <property type="entry name" value="Kinesin_light"/>
</dbReference>
<dbReference type="PANTHER" id="PTHR45783">
    <property type="entry name" value="KINESIN LIGHT CHAIN"/>
    <property type="match status" value="1"/>
</dbReference>
<dbReference type="SUPFAM" id="SSF48452">
    <property type="entry name" value="TPR-like"/>
    <property type="match status" value="2"/>
</dbReference>